<dbReference type="Proteomes" id="UP000615446">
    <property type="component" value="Unassembled WGS sequence"/>
</dbReference>
<dbReference type="SMART" id="SM00271">
    <property type="entry name" value="DnaJ"/>
    <property type="match status" value="1"/>
</dbReference>
<gene>
    <name evidence="2" type="ORF">RCL2_002847400</name>
</gene>
<dbReference type="AlphaFoldDB" id="A0A8H3R3J3"/>
<dbReference type="EMBL" id="BLAL01000304">
    <property type="protein sequence ID" value="GET02094.1"/>
    <property type="molecule type" value="Genomic_DNA"/>
</dbReference>
<sequence length="351" mass="40768">MNLHAELIENERQFENEKINENDYNIRQNSLLNRWIDGPMKSKNIESTCDNKPKETDLYEILQLEPNATKVEIGSSYEKLAMKYHSDKDGIIEPEKWWKLTKAYQILSDDNSRSLYDNYGTIKNSDKTSFNSYVGGELWQPYIGNLEIGLWLFSLMDNSELENLASTGQSKERRHAIRVSSIVRYLKDKLSRFPEQDNSSQQDYSQFVKSLHEEARKLSAEPNGKELLSSLGEIYISEARTYLNKFSTNNYFSILKVVDFFVDLLFGYFELITKNQPNLEEINKLAWKLSLSEISSISRETCEKVLNDKNLSEVESYNLAKSMHLLGEIWVETSNCEQESPSLKKKLKKPN</sequence>
<organism evidence="2 3">
    <name type="scientific">Rhizophagus clarus</name>
    <dbReference type="NCBI Taxonomy" id="94130"/>
    <lineage>
        <taxon>Eukaryota</taxon>
        <taxon>Fungi</taxon>
        <taxon>Fungi incertae sedis</taxon>
        <taxon>Mucoromycota</taxon>
        <taxon>Glomeromycotina</taxon>
        <taxon>Glomeromycetes</taxon>
        <taxon>Glomerales</taxon>
        <taxon>Glomeraceae</taxon>
        <taxon>Rhizophagus</taxon>
    </lineage>
</organism>
<reference evidence="2" key="1">
    <citation type="submission" date="2019-10" db="EMBL/GenBank/DDBJ databases">
        <title>Conservation and host-specific expression of non-tandemly repeated heterogenous ribosome RNA gene in arbuscular mycorrhizal fungi.</title>
        <authorList>
            <person name="Maeda T."/>
            <person name="Kobayashi Y."/>
            <person name="Nakagawa T."/>
            <person name="Ezawa T."/>
            <person name="Yamaguchi K."/>
            <person name="Bino T."/>
            <person name="Nishimoto Y."/>
            <person name="Shigenobu S."/>
            <person name="Kawaguchi M."/>
        </authorList>
    </citation>
    <scope>NUCLEOTIDE SEQUENCE</scope>
    <source>
        <strain evidence="2">HR1</strain>
    </source>
</reference>
<dbReference type="OrthoDB" id="436519at2759"/>
<dbReference type="PROSITE" id="PS50076">
    <property type="entry name" value="DNAJ_2"/>
    <property type="match status" value="1"/>
</dbReference>
<dbReference type="Gene3D" id="1.10.287.110">
    <property type="entry name" value="DnaJ domain"/>
    <property type="match status" value="1"/>
</dbReference>
<dbReference type="InterPro" id="IPR001623">
    <property type="entry name" value="DnaJ_domain"/>
</dbReference>
<dbReference type="CDD" id="cd06257">
    <property type="entry name" value="DnaJ"/>
    <property type="match status" value="1"/>
</dbReference>
<dbReference type="Pfam" id="PF14308">
    <property type="entry name" value="DnaJ-X"/>
    <property type="match status" value="2"/>
</dbReference>
<dbReference type="InterPro" id="IPR052423">
    <property type="entry name" value="EMIR"/>
</dbReference>
<name>A0A8H3R3J3_9GLOM</name>
<comment type="caution">
    <text evidence="2">The sequence shown here is derived from an EMBL/GenBank/DDBJ whole genome shotgun (WGS) entry which is preliminary data.</text>
</comment>
<dbReference type="PANTHER" id="PTHR44094:SF8">
    <property type="entry name" value="DNAJ HEAT SHOCK N-TERMINAL DOMAIN-CONTAINING PROTEIN-RELATED"/>
    <property type="match status" value="1"/>
</dbReference>
<accession>A0A8H3R3J3</accession>
<dbReference type="Pfam" id="PF00226">
    <property type="entry name" value="DnaJ"/>
    <property type="match status" value="1"/>
</dbReference>
<dbReference type="PRINTS" id="PR00625">
    <property type="entry name" value="JDOMAIN"/>
</dbReference>
<feature type="domain" description="J" evidence="1">
    <location>
        <begin position="57"/>
        <end position="120"/>
    </location>
</feature>
<dbReference type="PANTHER" id="PTHR44094">
    <property type="entry name" value="DNAJ HEAT SHOCK N-TERMINAL DOMAIN-CONTAINING PROTEIN"/>
    <property type="match status" value="1"/>
</dbReference>
<dbReference type="InterPro" id="IPR026894">
    <property type="entry name" value="DnaJ_X"/>
</dbReference>
<dbReference type="InterPro" id="IPR036869">
    <property type="entry name" value="J_dom_sf"/>
</dbReference>
<evidence type="ECO:0000313" key="2">
    <source>
        <dbReference type="EMBL" id="GET02094.1"/>
    </source>
</evidence>
<dbReference type="SUPFAM" id="SSF46565">
    <property type="entry name" value="Chaperone J-domain"/>
    <property type="match status" value="1"/>
</dbReference>
<evidence type="ECO:0000313" key="3">
    <source>
        <dbReference type="Proteomes" id="UP000615446"/>
    </source>
</evidence>
<protein>
    <submittedName>
        <fullName evidence="2">DnaJ-domain-containing protein</fullName>
    </submittedName>
</protein>
<proteinExistence type="predicted"/>
<evidence type="ECO:0000259" key="1">
    <source>
        <dbReference type="PROSITE" id="PS50076"/>
    </source>
</evidence>